<dbReference type="SMART" id="SM00317">
    <property type="entry name" value="SET"/>
    <property type="match status" value="1"/>
</dbReference>
<accession>A0AAW2Z3Z6</accession>
<dbReference type="Gene3D" id="2.170.270.10">
    <property type="entry name" value="SET domain"/>
    <property type="match status" value="1"/>
</dbReference>
<dbReference type="PANTHER" id="PTHR12197">
    <property type="entry name" value="HISTONE-LYSINE N-METHYLTRANSFERASE SMYD"/>
    <property type="match status" value="1"/>
</dbReference>
<name>A0AAW2Z3Z6_9EUKA</name>
<dbReference type="SUPFAM" id="SSF82199">
    <property type="entry name" value="SET domain"/>
    <property type="match status" value="1"/>
</dbReference>
<gene>
    <name evidence="2" type="ORF">AKO1_011589</name>
</gene>
<dbReference type="InterPro" id="IPR001214">
    <property type="entry name" value="SET_dom"/>
</dbReference>
<reference evidence="2 3" key="1">
    <citation type="submission" date="2024-03" db="EMBL/GenBank/DDBJ databases">
        <title>The Acrasis kona genome and developmental transcriptomes reveal deep origins of eukaryotic multicellular pathways.</title>
        <authorList>
            <person name="Sheikh S."/>
            <person name="Fu C.-J."/>
            <person name="Brown M.W."/>
            <person name="Baldauf S.L."/>
        </authorList>
    </citation>
    <scope>NUCLEOTIDE SEQUENCE [LARGE SCALE GENOMIC DNA]</scope>
    <source>
        <strain evidence="2 3">ATCC MYA-3509</strain>
    </source>
</reference>
<dbReference type="InterPro" id="IPR050869">
    <property type="entry name" value="H3K4_H4K5_MeTrfase"/>
</dbReference>
<dbReference type="CDD" id="cd20071">
    <property type="entry name" value="SET_SMYD"/>
    <property type="match status" value="1"/>
</dbReference>
<evidence type="ECO:0000313" key="2">
    <source>
        <dbReference type="EMBL" id="KAL0484548.1"/>
    </source>
</evidence>
<comment type="caution">
    <text evidence="2">The sequence shown here is derived from an EMBL/GenBank/DDBJ whole genome shotgun (WGS) entry which is preliminary data.</text>
</comment>
<organism evidence="2 3">
    <name type="scientific">Acrasis kona</name>
    <dbReference type="NCBI Taxonomy" id="1008807"/>
    <lineage>
        <taxon>Eukaryota</taxon>
        <taxon>Discoba</taxon>
        <taxon>Heterolobosea</taxon>
        <taxon>Tetramitia</taxon>
        <taxon>Eutetramitia</taxon>
        <taxon>Acrasidae</taxon>
        <taxon>Acrasis</taxon>
    </lineage>
</organism>
<evidence type="ECO:0000259" key="1">
    <source>
        <dbReference type="PROSITE" id="PS50280"/>
    </source>
</evidence>
<sequence length="438" mass="50785">MNITMRLMKSLKRCIPNAPCTIRGYANLNLRQLDVGYNRRSKEIEKEAEFHMKDVDYYNSKYYANSPVEMVFQESKGRSLIAKKHISPGELVLSSTPYVQIVHHSHFDKQCYNCTKPLNETAARKKSVLACSECEQVCFCSTDCYDQSKLFHTLSLECDSLKRLGEHYKLERQEKGDGKWKKNRGVDHVTKDYYSVVRYLIKTLCQRYFETKIPNQNKNEYCFEDLWRHISHRKFMMASSEEDMMIAKMSAEMILNVRANITNKVLLDGVDELMLYELVGKQRSNAISQNGSYSPGLEQRETLSTSRVPGNPTKVLSCGAFGIFPPISYVNHSCFPNCELIERDNKMYLYAVHDISAGEEVAFCYMNPDTTSERRKFQLNECFFFECECPPNSKRFCNKKYMEEHLCKSCSSSLLIYIPEQNRRCCFACGYKTAVLSK</sequence>
<protein>
    <submittedName>
        <fullName evidence="2">Histone-lysine N-methyltransferase</fullName>
    </submittedName>
</protein>
<evidence type="ECO:0000313" key="3">
    <source>
        <dbReference type="Proteomes" id="UP001431209"/>
    </source>
</evidence>
<feature type="domain" description="SET" evidence="1">
    <location>
        <begin position="66"/>
        <end position="366"/>
    </location>
</feature>
<dbReference type="AlphaFoldDB" id="A0AAW2Z3Z6"/>
<keyword evidence="3" id="KW-1185">Reference proteome</keyword>
<dbReference type="Pfam" id="PF00856">
    <property type="entry name" value="SET"/>
    <property type="match status" value="1"/>
</dbReference>
<dbReference type="Gene3D" id="6.10.140.2220">
    <property type="match status" value="1"/>
</dbReference>
<proteinExistence type="predicted"/>
<dbReference type="Proteomes" id="UP001431209">
    <property type="component" value="Unassembled WGS sequence"/>
</dbReference>
<dbReference type="PANTHER" id="PTHR12197:SF251">
    <property type="entry name" value="EG:BACR7C10.4 PROTEIN"/>
    <property type="match status" value="1"/>
</dbReference>
<dbReference type="PROSITE" id="PS50280">
    <property type="entry name" value="SET"/>
    <property type="match status" value="1"/>
</dbReference>
<dbReference type="GO" id="GO:0005634">
    <property type="term" value="C:nucleus"/>
    <property type="evidence" value="ECO:0007669"/>
    <property type="project" value="TreeGrafter"/>
</dbReference>
<dbReference type="EMBL" id="JAOPGA020001054">
    <property type="protein sequence ID" value="KAL0484548.1"/>
    <property type="molecule type" value="Genomic_DNA"/>
</dbReference>
<dbReference type="InterPro" id="IPR046341">
    <property type="entry name" value="SET_dom_sf"/>
</dbReference>
<dbReference type="Gene3D" id="1.10.220.160">
    <property type="match status" value="1"/>
</dbReference>